<gene>
    <name evidence="2" type="ORF">TRIUR3_30302</name>
</gene>
<sequence>MAPAPSSSCATLPRSSDPKPPPRTTVFIRQGRQDPSMDASSTPVASTNPPRTHTATTGVFEDRQVPLCQTLERLSHHNAKVHGYAEFPFDRVQLLTLKTTCISIIAKYLLDPTSTPMTCVPLRPKTLDAPSSTMICTTTIVEDPCNASVKFLYR</sequence>
<feature type="compositionally biased region" description="Polar residues" evidence="1">
    <location>
        <begin position="38"/>
        <end position="57"/>
    </location>
</feature>
<dbReference type="AlphaFoldDB" id="M8A1A8"/>
<accession>M8A1A8</accession>
<reference evidence="2" key="1">
    <citation type="journal article" date="2013" name="Nature">
        <title>Draft genome of the wheat A-genome progenitor Triticum urartu.</title>
        <authorList>
            <person name="Ling H.Q."/>
            <person name="Zhao S."/>
            <person name="Liu D."/>
            <person name="Wang J."/>
            <person name="Sun H."/>
            <person name="Zhang C."/>
            <person name="Fan H."/>
            <person name="Li D."/>
            <person name="Dong L."/>
            <person name="Tao Y."/>
            <person name="Gao C."/>
            <person name="Wu H."/>
            <person name="Li Y."/>
            <person name="Cui Y."/>
            <person name="Guo X."/>
            <person name="Zheng S."/>
            <person name="Wang B."/>
            <person name="Yu K."/>
            <person name="Liang Q."/>
            <person name="Yang W."/>
            <person name="Lou X."/>
            <person name="Chen J."/>
            <person name="Feng M."/>
            <person name="Jian J."/>
            <person name="Zhang X."/>
            <person name="Luo G."/>
            <person name="Jiang Y."/>
            <person name="Liu J."/>
            <person name="Wang Z."/>
            <person name="Sha Y."/>
            <person name="Zhang B."/>
            <person name="Wu H."/>
            <person name="Tang D."/>
            <person name="Shen Q."/>
            <person name="Xue P."/>
            <person name="Zou S."/>
            <person name="Wang X."/>
            <person name="Liu X."/>
            <person name="Wang F."/>
            <person name="Yang Y."/>
            <person name="An X."/>
            <person name="Dong Z."/>
            <person name="Zhang K."/>
            <person name="Zhang X."/>
            <person name="Luo M.C."/>
            <person name="Dvorak J."/>
            <person name="Tong Y."/>
            <person name="Wang J."/>
            <person name="Yang H."/>
            <person name="Li Z."/>
            <person name="Wang D."/>
            <person name="Zhang A."/>
            <person name="Wang J."/>
        </authorList>
    </citation>
    <scope>NUCLEOTIDE SEQUENCE</scope>
</reference>
<feature type="compositionally biased region" description="Polar residues" evidence="1">
    <location>
        <begin position="1"/>
        <end position="14"/>
    </location>
</feature>
<protein>
    <submittedName>
        <fullName evidence="2">Uncharacterized protein</fullName>
    </submittedName>
</protein>
<evidence type="ECO:0000256" key="1">
    <source>
        <dbReference type="SAM" id="MobiDB-lite"/>
    </source>
</evidence>
<evidence type="ECO:0000313" key="2">
    <source>
        <dbReference type="EMBL" id="EMS54159.1"/>
    </source>
</evidence>
<name>M8A1A8_TRIUA</name>
<organism evidence="2">
    <name type="scientific">Triticum urartu</name>
    <name type="common">Red wild einkorn</name>
    <name type="synonym">Crithodium urartu</name>
    <dbReference type="NCBI Taxonomy" id="4572"/>
    <lineage>
        <taxon>Eukaryota</taxon>
        <taxon>Viridiplantae</taxon>
        <taxon>Streptophyta</taxon>
        <taxon>Embryophyta</taxon>
        <taxon>Tracheophyta</taxon>
        <taxon>Spermatophyta</taxon>
        <taxon>Magnoliopsida</taxon>
        <taxon>Liliopsida</taxon>
        <taxon>Poales</taxon>
        <taxon>Poaceae</taxon>
        <taxon>BOP clade</taxon>
        <taxon>Pooideae</taxon>
        <taxon>Triticodae</taxon>
        <taxon>Triticeae</taxon>
        <taxon>Triticinae</taxon>
        <taxon>Triticum</taxon>
    </lineage>
</organism>
<proteinExistence type="predicted"/>
<dbReference type="EMBL" id="KD185396">
    <property type="protein sequence ID" value="EMS54159.1"/>
    <property type="molecule type" value="Genomic_DNA"/>
</dbReference>
<feature type="region of interest" description="Disordered" evidence="1">
    <location>
        <begin position="1"/>
        <end position="59"/>
    </location>
</feature>